<keyword evidence="2" id="KW-0472">Membrane</keyword>
<feature type="domain" description="Cell envelope-related transcriptional attenuator" evidence="3">
    <location>
        <begin position="120"/>
        <end position="227"/>
    </location>
</feature>
<dbReference type="PATRIC" id="fig|1360.105.peg.275"/>
<feature type="transmembrane region" description="Helical" evidence="2">
    <location>
        <begin position="23"/>
        <end position="47"/>
    </location>
</feature>
<dbReference type="EMBL" id="LKLN01000076">
    <property type="protein sequence ID" value="KSU02995.1"/>
    <property type="molecule type" value="Genomic_DNA"/>
</dbReference>
<comment type="similarity">
    <text evidence="1">Belongs to the LytR/CpsA/Psr (LCP) family.</text>
</comment>
<keyword evidence="2" id="KW-1133">Transmembrane helix</keyword>
<dbReference type="Pfam" id="PF03816">
    <property type="entry name" value="LytR_cpsA_psr"/>
    <property type="match status" value="1"/>
</dbReference>
<evidence type="ECO:0000256" key="2">
    <source>
        <dbReference type="SAM" id="Phobius"/>
    </source>
</evidence>
<evidence type="ECO:0000256" key="1">
    <source>
        <dbReference type="ARBA" id="ARBA00006068"/>
    </source>
</evidence>
<dbReference type="InterPro" id="IPR004474">
    <property type="entry name" value="LytR_CpsA_psr"/>
</dbReference>
<dbReference type="Gene3D" id="3.40.630.190">
    <property type="entry name" value="LCP protein"/>
    <property type="match status" value="1"/>
</dbReference>
<evidence type="ECO:0000259" key="3">
    <source>
        <dbReference type="Pfam" id="PF03816"/>
    </source>
</evidence>
<dbReference type="AlphaFoldDB" id="A0A0V8CNX5"/>
<proteinExistence type="inferred from homology"/>
<gene>
    <name evidence="4" type="ORF">KF282_2199</name>
</gene>
<evidence type="ECO:0000313" key="5">
    <source>
        <dbReference type="Proteomes" id="UP000053058"/>
    </source>
</evidence>
<sequence>MTKSETSYDEPFKRGHKKKKRKILRFFLIALFVLIILLGAVGGKAYFDLKSVINKAYVSPPTEMTSVSLKNKEAFTTAVLGISEIKGKEVLVSADMAAINPRLQQTTVINISTSALLPNHQSLGTLYNSGGAPAVIKEMEELLQVKTNKFVKIDFDQIGELVEAIGGLSLQNARAFNAQGYNFPQGTISLKNSTEVKAYLTLLNESDSKKLFARQQELVMATMTKLKNPQVIIGHFSQILAAFPKVFRMSFSFENFKALVVNYHGATRISKINIHSDKMEGQSGVTTISQANLDLAKIQFQESLK</sequence>
<keyword evidence="2" id="KW-0812">Transmembrane</keyword>
<comment type="caution">
    <text evidence="4">The sequence shown here is derived from an EMBL/GenBank/DDBJ whole genome shotgun (WGS) entry which is preliminary data.</text>
</comment>
<dbReference type="Proteomes" id="UP000053058">
    <property type="component" value="Unassembled WGS sequence"/>
</dbReference>
<protein>
    <submittedName>
        <fullName evidence="4">Cell envelope-associated transcriptional attenuator LytR-CpsA-Psr subfamily F4</fullName>
    </submittedName>
</protein>
<accession>A0A0V8CNX5</accession>
<dbReference type="PANTHER" id="PTHR33392">
    <property type="entry name" value="POLYISOPRENYL-TEICHOIC ACID--PEPTIDOGLYCAN TEICHOIC ACID TRANSFERASE TAGU"/>
    <property type="match status" value="1"/>
</dbReference>
<evidence type="ECO:0000313" key="4">
    <source>
        <dbReference type="EMBL" id="KSU02995.1"/>
    </source>
</evidence>
<organism evidence="4 5">
    <name type="scientific">Lactococcus lactis subsp. lactis</name>
    <name type="common">Streptococcus lactis</name>
    <dbReference type="NCBI Taxonomy" id="1360"/>
    <lineage>
        <taxon>Bacteria</taxon>
        <taxon>Bacillati</taxon>
        <taxon>Bacillota</taxon>
        <taxon>Bacilli</taxon>
        <taxon>Lactobacillales</taxon>
        <taxon>Streptococcaceae</taxon>
        <taxon>Lactococcus</taxon>
    </lineage>
</organism>
<dbReference type="InterPro" id="IPR050922">
    <property type="entry name" value="LytR/CpsA/Psr_CW_biosynth"/>
</dbReference>
<dbReference type="RefSeq" id="WP_058220047.1">
    <property type="nucleotide sequence ID" value="NZ_LKLN01000076.1"/>
</dbReference>
<name>A0A0V8CNX5_LACLL</name>
<dbReference type="PANTHER" id="PTHR33392:SF6">
    <property type="entry name" value="POLYISOPRENYL-TEICHOIC ACID--PEPTIDOGLYCAN TEICHOIC ACID TRANSFERASE TAGU"/>
    <property type="match status" value="1"/>
</dbReference>
<reference evidence="5" key="1">
    <citation type="submission" date="2015-10" db="EMBL/GenBank/DDBJ databases">
        <title>Draft Genome Sequences of 11 Lactococcus lactis subspecies cremoris strains.</title>
        <authorList>
            <person name="Wels M."/>
            <person name="Backus L."/>
            <person name="Boekhorst J."/>
            <person name="Dijkstra A."/>
            <person name="Beerthuizen M."/>
            <person name="Kelly W."/>
            <person name="Siezen R."/>
            <person name="Bachmann H."/>
            <person name="Van Hijum S."/>
        </authorList>
    </citation>
    <scope>NUCLEOTIDE SEQUENCE [LARGE SCALE GENOMIC DNA]</scope>
    <source>
        <strain evidence="5">KF282</strain>
    </source>
</reference>